<keyword evidence="4" id="KW-0347">Helicase</keyword>
<keyword evidence="7" id="KW-0234">DNA repair</keyword>
<evidence type="ECO:0000256" key="8">
    <source>
        <dbReference type="ARBA" id="ARBA00049819"/>
    </source>
</evidence>
<gene>
    <name evidence="11" type="ORF">A3B74_02135</name>
</gene>
<dbReference type="STRING" id="1798540.A3B74_02135"/>
<keyword evidence="5" id="KW-0067">ATP-binding</keyword>
<reference evidence="11 12" key="1">
    <citation type="journal article" date="2016" name="Nat. Commun.">
        <title>Thousands of microbial genomes shed light on interconnected biogeochemical processes in an aquifer system.</title>
        <authorList>
            <person name="Anantharaman K."/>
            <person name="Brown C.T."/>
            <person name="Hug L.A."/>
            <person name="Sharon I."/>
            <person name="Castelle C.J."/>
            <person name="Probst A.J."/>
            <person name="Thomas B.C."/>
            <person name="Singh A."/>
            <person name="Wilkins M.J."/>
            <person name="Karaoz U."/>
            <person name="Brodie E.L."/>
            <person name="Williams K.H."/>
            <person name="Hubbard S.S."/>
            <person name="Banfield J.F."/>
        </authorList>
    </citation>
    <scope>NUCLEOTIDE SEQUENCE [LARGE SCALE GENOMIC DNA]</scope>
</reference>
<dbReference type="InterPro" id="IPR027417">
    <property type="entry name" value="P-loop_NTPase"/>
</dbReference>
<dbReference type="GO" id="GO:0003677">
    <property type="term" value="F:DNA binding"/>
    <property type="evidence" value="ECO:0007669"/>
    <property type="project" value="UniProtKB-KW"/>
</dbReference>
<proteinExistence type="predicted"/>
<dbReference type="InterPro" id="IPR001650">
    <property type="entry name" value="Helicase_C-like"/>
</dbReference>
<dbReference type="InterPro" id="IPR014001">
    <property type="entry name" value="Helicase_ATP-bd"/>
</dbReference>
<dbReference type="EMBL" id="MHKB01000015">
    <property type="protein sequence ID" value="OGY78473.1"/>
    <property type="molecule type" value="Genomic_DNA"/>
</dbReference>
<dbReference type="InterPro" id="IPR047112">
    <property type="entry name" value="RecG/Mfd"/>
</dbReference>
<organism evidence="11 12">
    <name type="scientific">Candidatus Kerfeldbacteria bacterium RIFCSPHIGHO2_02_FULL_42_14</name>
    <dbReference type="NCBI Taxonomy" id="1798540"/>
    <lineage>
        <taxon>Bacteria</taxon>
        <taxon>Candidatus Kerfeldiibacteriota</taxon>
    </lineage>
</organism>
<evidence type="ECO:0000256" key="4">
    <source>
        <dbReference type="ARBA" id="ARBA00022806"/>
    </source>
</evidence>
<feature type="domain" description="Helicase ATP-binding" evidence="9">
    <location>
        <begin position="277"/>
        <end position="434"/>
    </location>
</feature>
<evidence type="ECO:0000256" key="3">
    <source>
        <dbReference type="ARBA" id="ARBA00022801"/>
    </source>
</evidence>
<accession>A0A1G2ANI9</accession>
<dbReference type="GO" id="GO:0016787">
    <property type="term" value="F:hydrolase activity"/>
    <property type="evidence" value="ECO:0007669"/>
    <property type="project" value="UniProtKB-KW"/>
</dbReference>
<name>A0A1G2ANI9_9BACT</name>
<evidence type="ECO:0000259" key="10">
    <source>
        <dbReference type="PROSITE" id="PS51194"/>
    </source>
</evidence>
<keyword evidence="2" id="KW-0227">DNA damage</keyword>
<dbReference type="SUPFAM" id="SSF50249">
    <property type="entry name" value="Nucleic acid-binding proteins"/>
    <property type="match status" value="1"/>
</dbReference>
<dbReference type="NCBIfam" id="NF008168">
    <property type="entry name" value="PRK10917.2-2"/>
    <property type="match status" value="1"/>
</dbReference>
<dbReference type="GO" id="GO:0003678">
    <property type="term" value="F:DNA helicase activity"/>
    <property type="evidence" value="ECO:0007669"/>
    <property type="project" value="TreeGrafter"/>
</dbReference>
<keyword evidence="1" id="KW-0547">Nucleotide-binding</keyword>
<evidence type="ECO:0000256" key="1">
    <source>
        <dbReference type="ARBA" id="ARBA00022741"/>
    </source>
</evidence>
<sequence>MFPPIFLRPLSNISRVGAHTESLLKKLGLVTQADLLMYFPLRYEDFRTMPNMTALPLNTPVTVRGTIESIGNKNSSRKRVAVTEALVRSNEDLLRAVWYNQPFLTKNLKVGEKISLSGKVIQNKFGVFMQSPQYEKVDSRQGLTHTGRIVPFYSLTEGLTQKQIRTLVRHILPLLRFLPEWLPQSIRFRNKLIPLSQALQWIHFPPTFPKLSQARLRLQFDEIFTIQLGVLQYQQFLTRNPAQPLHFHKEAIQRFVAVLPFRLTDDQKKAAWHILQDMQKTTPMHRLLQGDVGSGKTVVSAIAAYNCILSSARVAVMSPTEILARQTFATFQALLPQDVRIALLTGSEKHETASAQIIIGTHALIATQAQLDHLGLVIIDEQHRFGVGQRRMLHYKNNTKNGSQLLPHLLSMTATPIPRSLMLTLYGDLAVSQIHSKPVGRSLVTTQIVSASKRETMYTKIREELAAGKQAFIICPIIEENDALGVTAACTEYERVQKHIFPTYCVGLLHGKLKPKEKDAVMKHFRRNEIHILVATSVVEVGIDIPNAAVIVIEGAERFGLAQLHQLRGRVGRGDAASYCFLVTDAQRVPVRLQMLVRSHDGFALAEADLKLRGSGTMYGTQQSGFVPELKIATLSDLPLIETARAAARDILVEDATLTHYPLLAQKLSAWQENFHLE</sequence>
<dbReference type="Proteomes" id="UP000177165">
    <property type="component" value="Unassembled WGS sequence"/>
</dbReference>
<dbReference type="Pfam" id="PF17191">
    <property type="entry name" value="RecG_wedge"/>
    <property type="match status" value="1"/>
</dbReference>
<dbReference type="GO" id="GO:0005524">
    <property type="term" value="F:ATP binding"/>
    <property type="evidence" value="ECO:0007669"/>
    <property type="project" value="UniProtKB-KW"/>
</dbReference>
<evidence type="ECO:0000259" key="9">
    <source>
        <dbReference type="PROSITE" id="PS51192"/>
    </source>
</evidence>
<evidence type="ECO:0000313" key="11">
    <source>
        <dbReference type="EMBL" id="OGY78473.1"/>
    </source>
</evidence>
<keyword evidence="6" id="KW-0238">DNA-binding</keyword>
<evidence type="ECO:0000256" key="5">
    <source>
        <dbReference type="ARBA" id="ARBA00022840"/>
    </source>
</evidence>
<keyword evidence="3" id="KW-0378">Hydrolase</keyword>
<dbReference type="InterPro" id="IPR012340">
    <property type="entry name" value="NA-bd_OB-fold"/>
</dbReference>
<dbReference type="InterPro" id="IPR011545">
    <property type="entry name" value="DEAD/DEAH_box_helicase_dom"/>
</dbReference>
<dbReference type="SMART" id="SM00487">
    <property type="entry name" value="DEXDc"/>
    <property type="match status" value="1"/>
</dbReference>
<dbReference type="Gene3D" id="2.40.50.140">
    <property type="entry name" value="Nucleic acid-binding proteins"/>
    <property type="match status" value="1"/>
</dbReference>
<evidence type="ECO:0000256" key="7">
    <source>
        <dbReference type="ARBA" id="ARBA00023204"/>
    </source>
</evidence>
<protein>
    <recommendedName>
        <fullName evidence="8">Probable DNA 3'-5' helicase RecG</fullName>
    </recommendedName>
</protein>
<dbReference type="CDD" id="cd04488">
    <property type="entry name" value="RecG_wedge_OBF"/>
    <property type="match status" value="1"/>
</dbReference>
<dbReference type="PANTHER" id="PTHR47964:SF1">
    <property type="entry name" value="ATP-DEPENDENT DNA HELICASE HOMOLOG RECG, CHLOROPLASTIC"/>
    <property type="match status" value="1"/>
</dbReference>
<dbReference type="PANTHER" id="PTHR47964">
    <property type="entry name" value="ATP-DEPENDENT DNA HELICASE HOMOLOG RECG, CHLOROPLASTIC"/>
    <property type="match status" value="1"/>
</dbReference>
<dbReference type="GO" id="GO:0006281">
    <property type="term" value="P:DNA repair"/>
    <property type="evidence" value="ECO:0007669"/>
    <property type="project" value="UniProtKB-KW"/>
</dbReference>
<dbReference type="InterPro" id="IPR045562">
    <property type="entry name" value="RecG_dom3_C"/>
</dbReference>
<evidence type="ECO:0000256" key="2">
    <source>
        <dbReference type="ARBA" id="ARBA00022763"/>
    </source>
</evidence>
<feature type="domain" description="Helicase C-terminal" evidence="10">
    <location>
        <begin position="453"/>
        <end position="611"/>
    </location>
</feature>
<dbReference type="SMART" id="SM00490">
    <property type="entry name" value="HELICc"/>
    <property type="match status" value="1"/>
</dbReference>
<dbReference type="InterPro" id="IPR033454">
    <property type="entry name" value="RecG_wedge"/>
</dbReference>
<dbReference type="Pfam" id="PF00271">
    <property type="entry name" value="Helicase_C"/>
    <property type="match status" value="1"/>
</dbReference>
<dbReference type="PROSITE" id="PS51194">
    <property type="entry name" value="HELICASE_CTER"/>
    <property type="match status" value="1"/>
</dbReference>
<dbReference type="PROSITE" id="PS51192">
    <property type="entry name" value="HELICASE_ATP_BIND_1"/>
    <property type="match status" value="1"/>
</dbReference>
<dbReference type="SUPFAM" id="SSF52540">
    <property type="entry name" value="P-loop containing nucleoside triphosphate hydrolases"/>
    <property type="match status" value="2"/>
</dbReference>
<evidence type="ECO:0000256" key="6">
    <source>
        <dbReference type="ARBA" id="ARBA00023125"/>
    </source>
</evidence>
<dbReference type="Pfam" id="PF00270">
    <property type="entry name" value="DEAD"/>
    <property type="match status" value="1"/>
</dbReference>
<evidence type="ECO:0000313" key="12">
    <source>
        <dbReference type="Proteomes" id="UP000177165"/>
    </source>
</evidence>
<comment type="caution">
    <text evidence="11">The sequence shown here is derived from an EMBL/GenBank/DDBJ whole genome shotgun (WGS) entry which is preliminary data.</text>
</comment>
<dbReference type="AlphaFoldDB" id="A0A1G2ANI9"/>
<dbReference type="Gene3D" id="3.40.50.300">
    <property type="entry name" value="P-loop containing nucleotide triphosphate hydrolases"/>
    <property type="match status" value="2"/>
</dbReference>
<dbReference type="Pfam" id="PF19833">
    <property type="entry name" value="RecG_dom3_C"/>
    <property type="match status" value="1"/>
</dbReference>